<dbReference type="PANTHER" id="PTHR12526:SF630">
    <property type="entry name" value="GLYCOSYLTRANSFERASE"/>
    <property type="match status" value="1"/>
</dbReference>
<evidence type="ECO:0000313" key="4">
    <source>
        <dbReference type="Proteomes" id="UP000011135"/>
    </source>
</evidence>
<proteinExistence type="predicted"/>
<accession>L8JVL7</accession>
<dbReference type="SUPFAM" id="SSF53756">
    <property type="entry name" value="UDP-Glycosyltransferase/glycogen phosphorylase"/>
    <property type="match status" value="1"/>
</dbReference>
<keyword evidence="3" id="KW-0808">Transferase</keyword>
<dbReference type="InterPro" id="IPR028098">
    <property type="entry name" value="Glyco_trans_4-like_N"/>
</dbReference>
<dbReference type="PANTHER" id="PTHR12526">
    <property type="entry name" value="GLYCOSYLTRANSFERASE"/>
    <property type="match status" value="1"/>
</dbReference>
<sequence>MAKPRILIVDSSRAFTGAFNSILNFCEGLRDDYDFHFALPKHSSNISLIRERYTYQEFQFIDISMNAKALLFLPYLVSNSLKLKRYIKSNGIDIVHVNDIINLAGVGAKFFGARVPLVYHIRLMPDSYFARLYPLFFRVIYAYADRIICVSDAVKKKLGRSNKIIRIYNAFNFKEATLKRSRVIDKEKVTLLYLANYTPGKGHDAALRAFAKAFQTNSKMKLIFTGGCMGLKKNELYLCNLEKLAEELHIKDKVVFRAFSSDIESLFAEADIFLNFSVSESFSRTCLEAQYFGVPVIATNCGGPAEIIQDQHSGLLVPVGDIDKMAEAIIKLTTNPGLRVKFASGGKQIVENKFSYKTTIMQLNRLYQDLL</sequence>
<evidence type="ECO:0000259" key="1">
    <source>
        <dbReference type="Pfam" id="PF00534"/>
    </source>
</evidence>
<dbReference type="Gene3D" id="3.40.50.2000">
    <property type="entry name" value="Glycogen Phosphorylase B"/>
    <property type="match status" value="2"/>
</dbReference>
<keyword evidence="4" id="KW-1185">Reference proteome</keyword>
<dbReference type="RefSeq" id="WP_009580200.1">
    <property type="nucleotide sequence ID" value="NZ_AMZN01000043.1"/>
</dbReference>
<dbReference type="Pfam" id="PF13439">
    <property type="entry name" value="Glyco_transf_4"/>
    <property type="match status" value="1"/>
</dbReference>
<protein>
    <submittedName>
        <fullName evidence="3">Putative glycosyltransferase</fullName>
    </submittedName>
</protein>
<dbReference type="STRING" id="1237149.C900_02877"/>
<dbReference type="AlphaFoldDB" id="L8JVL7"/>
<dbReference type="Pfam" id="PF00534">
    <property type="entry name" value="Glycos_transf_1"/>
    <property type="match status" value="1"/>
</dbReference>
<feature type="domain" description="Glycosyl transferase family 1" evidence="1">
    <location>
        <begin position="177"/>
        <end position="348"/>
    </location>
</feature>
<evidence type="ECO:0000259" key="2">
    <source>
        <dbReference type="Pfam" id="PF13439"/>
    </source>
</evidence>
<dbReference type="OrthoDB" id="596635at2"/>
<evidence type="ECO:0000313" key="3">
    <source>
        <dbReference type="EMBL" id="ELR71262.1"/>
    </source>
</evidence>
<name>L8JVL7_9BACT</name>
<dbReference type="CDD" id="cd03801">
    <property type="entry name" value="GT4_PimA-like"/>
    <property type="match status" value="1"/>
</dbReference>
<dbReference type="eggNOG" id="COG0438">
    <property type="taxonomic scope" value="Bacteria"/>
</dbReference>
<dbReference type="InterPro" id="IPR001296">
    <property type="entry name" value="Glyco_trans_1"/>
</dbReference>
<reference evidence="3 4" key="1">
    <citation type="submission" date="2012-12" db="EMBL/GenBank/DDBJ databases">
        <title>Genome assembly of Fulvivirga imtechensis AK7.</title>
        <authorList>
            <person name="Nupur N."/>
            <person name="Khatri I."/>
            <person name="Kumar R."/>
            <person name="Subramanian S."/>
            <person name="Pinnaka A."/>
        </authorList>
    </citation>
    <scope>NUCLEOTIDE SEQUENCE [LARGE SCALE GENOMIC DNA]</scope>
    <source>
        <strain evidence="3 4">AK7</strain>
    </source>
</reference>
<dbReference type="EMBL" id="AMZN01000043">
    <property type="protein sequence ID" value="ELR71262.1"/>
    <property type="molecule type" value="Genomic_DNA"/>
</dbReference>
<dbReference type="Proteomes" id="UP000011135">
    <property type="component" value="Unassembled WGS sequence"/>
</dbReference>
<feature type="domain" description="Glycosyltransferase subfamily 4-like N-terminal" evidence="2">
    <location>
        <begin position="17"/>
        <end position="172"/>
    </location>
</feature>
<comment type="caution">
    <text evidence="3">The sequence shown here is derived from an EMBL/GenBank/DDBJ whole genome shotgun (WGS) entry which is preliminary data.</text>
</comment>
<organism evidence="3 4">
    <name type="scientific">Fulvivirga imtechensis AK7</name>
    <dbReference type="NCBI Taxonomy" id="1237149"/>
    <lineage>
        <taxon>Bacteria</taxon>
        <taxon>Pseudomonadati</taxon>
        <taxon>Bacteroidota</taxon>
        <taxon>Cytophagia</taxon>
        <taxon>Cytophagales</taxon>
        <taxon>Fulvivirgaceae</taxon>
        <taxon>Fulvivirga</taxon>
    </lineage>
</organism>
<gene>
    <name evidence="3" type="ORF">C900_02877</name>
</gene>
<dbReference type="GO" id="GO:0016757">
    <property type="term" value="F:glycosyltransferase activity"/>
    <property type="evidence" value="ECO:0007669"/>
    <property type="project" value="InterPro"/>
</dbReference>